<dbReference type="EMBL" id="QPJD01000002">
    <property type="protein sequence ID" value="RCW51251.1"/>
    <property type="molecule type" value="Genomic_DNA"/>
</dbReference>
<dbReference type="AlphaFoldDB" id="A0A368W9W8"/>
<protein>
    <recommendedName>
        <fullName evidence="3">DDE family transposase</fullName>
    </recommendedName>
</protein>
<sequence>MAAYSSSNYGMVVKVDAKDDPRRYCSPHRDTKCWKELYNERTSVERCNSRLKTYLAADDMHVWGIQKVTIHRYLNTIVLLVSALSAASVKHQATA</sequence>
<comment type="caution">
    <text evidence="1">The sequence shown here is derived from an EMBL/GenBank/DDBJ whole genome shotgun (WGS) entry which is preliminary data.</text>
</comment>
<evidence type="ECO:0008006" key="3">
    <source>
        <dbReference type="Google" id="ProtNLM"/>
    </source>
</evidence>
<keyword evidence="2" id="KW-1185">Reference proteome</keyword>
<evidence type="ECO:0000313" key="1">
    <source>
        <dbReference type="EMBL" id="RCW51251.1"/>
    </source>
</evidence>
<organism evidence="1 2">
    <name type="scientific">Paenibacillus prosopidis</name>
    <dbReference type="NCBI Taxonomy" id="630520"/>
    <lineage>
        <taxon>Bacteria</taxon>
        <taxon>Bacillati</taxon>
        <taxon>Bacillota</taxon>
        <taxon>Bacilli</taxon>
        <taxon>Bacillales</taxon>
        <taxon>Paenibacillaceae</taxon>
        <taxon>Paenibacillus</taxon>
    </lineage>
</organism>
<gene>
    <name evidence="1" type="ORF">DFP97_102447</name>
</gene>
<evidence type="ECO:0000313" key="2">
    <source>
        <dbReference type="Proteomes" id="UP000252415"/>
    </source>
</evidence>
<proteinExistence type="predicted"/>
<name>A0A368W9W8_9BACL</name>
<dbReference type="Proteomes" id="UP000252415">
    <property type="component" value="Unassembled WGS sequence"/>
</dbReference>
<reference evidence="1 2" key="1">
    <citation type="submission" date="2018-07" db="EMBL/GenBank/DDBJ databases">
        <title>Genomic Encyclopedia of Type Strains, Phase III (KMG-III): the genomes of soil and plant-associated and newly described type strains.</title>
        <authorList>
            <person name="Whitman W."/>
        </authorList>
    </citation>
    <scope>NUCLEOTIDE SEQUENCE [LARGE SCALE GENOMIC DNA]</scope>
    <source>
        <strain evidence="1 2">CECT 7506</strain>
    </source>
</reference>
<accession>A0A368W9W8</accession>